<comment type="caution">
    <text evidence="2">The sequence shown here is derived from an EMBL/GenBank/DDBJ whole genome shotgun (WGS) entry which is preliminary data.</text>
</comment>
<evidence type="ECO:0000256" key="1">
    <source>
        <dbReference type="SAM" id="MobiDB-lite"/>
    </source>
</evidence>
<organism evidence="2 3">
    <name type="scientific">Dreissena polymorpha</name>
    <name type="common">Zebra mussel</name>
    <name type="synonym">Mytilus polymorpha</name>
    <dbReference type="NCBI Taxonomy" id="45954"/>
    <lineage>
        <taxon>Eukaryota</taxon>
        <taxon>Metazoa</taxon>
        <taxon>Spiralia</taxon>
        <taxon>Lophotrochozoa</taxon>
        <taxon>Mollusca</taxon>
        <taxon>Bivalvia</taxon>
        <taxon>Autobranchia</taxon>
        <taxon>Heteroconchia</taxon>
        <taxon>Euheterodonta</taxon>
        <taxon>Imparidentia</taxon>
        <taxon>Neoheterodontei</taxon>
        <taxon>Myida</taxon>
        <taxon>Dreissenoidea</taxon>
        <taxon>Dreissenidae</taxon>
        <taxon>Dreissena</taxon>
    </lineage>
</organism>
<name>A0A9D4C4Z2_DREPO</name>
<keyword evidence="3" id="KW-1185">Reference proteome</keyword>
<reference evidence="2" key="1">
    <citation type="journal article" date="2019" name="bioRxiv">
        <title>The Genome of the Zebra Mussel, Dreissena polymorpha: A Resource for Invasive Species Research.</title>
        <authorList>
            <person name="McCartney M.A."/>
            <person name="Auch B."/>
            <person name="Kono T."/>
            <person name="Mallez S."/>
            <person name="Zhang Y."/>
            <person name="Obille A."/>
            <person name="Becker A."/>
            <person name="Abrahante J.E."/>
            <person name="Garbe J."/>
            <person name="Badalamenti J.P."/>
            <person name="Herman A."/>
            <person name="Mangelson H."/>
            <person name="Liachko I."/>
            <person name="Sullivan S."/>
            <person name="Sone E.D."/>
            <person name="Koren S."/>
            <person name="Silverstein K.A.T."/>
            <person name="Beckman K.B."/>
            <person name="Gohl D.M."/>
        </authorList>
    </citation>
    <scope>NUCLEOTIDE SEQUENCE</scope>
    <source>
        <strain evidence="2">Duluth1</strain>
        <tissue evidence="2">Whole animal</tissue>
    </source>
</reference>
<evidence type="ECO:0000313" key="2">
    <source>
        <dbReference type="EMBL" id="KAH3717211.1"/>
    </source>
</evidence>
<dbReference type="EMBL" id="JAIWYP010000013">
    <property type="protein sequence ID" value="KAH3717211.1"/>
    <property type="molecule type" value="Genomic_DNA"/>
</dbReference>
<dbReference type="AlphaFoldDB" id="A0A9D4C4Z2"/>
<sequence>MNPPINSPLVRIIESVGKHSEPDGQYDDSGHNADDADGVADSHHGPGQVGG</sequence>
<proteinExistence type="predicted"/>
<protein>
    <submittedName>
        <fullName evidence="2">Uncharacterized protein</fullName>
    </submittedName>
</protein>
<reference evidence="2" key="2">
    <citation type="submission" date="2020-11" db="EMBL/GenBank/DDBJ databases">
        <authorList>
            <person name="McCartney M.A."/>
            <person name="Auch B."/>
            <person name="Kono T."/>
            <person name="Mallez S."/>
            <person name="Becker A."/>
            <person name="Gohl D.M."/>
            <person name="Silverstein K.A.T."/>
            <person name="Koren S."/>
            <person name="Bechman K.B."/>
            <person name="Herman A."/>
            <person name="Abrahante J.E."/>
            <person name="Garbe J."/>
        </authorList>
    </citation>
    <scope>NUCLEOTIDE SEQUENCE</scope>
    <source>
        <strain evidence="2">Duluth1</strain>
        <tissue evidence="2">Whole animal</tissue>
    </source>
</reference>
<gene>
    <name evidence="2" type="ORF">DPMN_059992</name>
</gene>
<feature type="region of interest" description="Disordered" evidence="1">
    <location>
        <begin position="15"/>
        <end position="51"/>
    </location>
</feature>
<feature type="compositionally biased region" description="Basic and acidic residues" evidence="1">
    <location>
        <begin position="16"/>
        <end position="44"/>
    </location>
</feature>
<evidence type="ECO:0000313" key="3">
    <source>
        <dbReference type="Proteomes" id="UP000828390"/>
    </source>
</evidence>
<dbReference type="Proteomes" id="UP000828390">
    <property type="component" value="Unassembled WGS sequence"/>
</dbReference>
<accession>A0A9D4C4Z2</accession>